<evidence type="ECO:0000313" key="1">
    <source>
        <dbReference type="EMBL" id="OGG72566.1"/>
    </source>
</evidence>
<dbReference type="EMBL" id="MFLY01000042">
    <property type="protein sequence ID" value="OGG72566.1"/>
    <property type="molecule type" value="Genomic_DNA"/>
</dbReference>
<name>A0A1F6EFY7_9BACT</name>
<evidence type="ECO:0000313" key="2">
    <source>
        <dbReference type="Proteomes" id="UP000177306"/>
    </source>
</evidence>
<gene>
    <name evidence="1" type="ORF">A3A38_04475</name>
</gene>
<organism evidence="1 2">
    <name type="scientific">Candidatus Kaiserbacteria bacterium RIFCSPLOWO2_01_FULL_53_17</name>
    <dbReference type="NCBI Taxonomy" id="1798511"/>
    <lineage>
        <taxon>Bacteria</taxon>
        <taxon>Candidatus Kaiseribacteriota</taxon>
    </lineage>
</organism>
<dbReference type="Proteomes" id="UP000177306">
    <property type="component" value="Unassembled WGS sequence"/>
</dbReference>
<proteinExistence type="predicted"/>
<comment type="caution">
    <text evidence="1">The sequence shown here is derived from an EMBL/GenBank/DDBJ whole genome shotgun (WGS) entry which is preliminary data.</text>
</comment>
<sequence>MQRSFNSFLKFMLGFTVFIAVSLGLAYGVSMYSIKKERQEQTAAAFRAMLGEKESAAWWEFWK</sequence>
<dbReference type="AlphaFoldDB" id="A0A1F6EFY7"/>
<accession>A0A1F6EFY7</accession>
<reference evidence="1 2" key="1">
    <citation type="journal article" date="2016" name="Nat. Commun.">
        <title>Thousands of microbial genomes shed light on interconnected biogeochemical processes in an aquifer system.</title>
        <authorList>
            <person name="Anantharaman K."/>
            <person name="Brown C.T."/>
            <person name="Hug L.A."/>
            <person name="Sharon I."/>
            <person name="Castelle C.J."/>
            <person name="Probst A.J."/>
            <person name="Thomas B.C."/>
            <person name="Singh A."/>
            <person name="Wilkins M.J."/>
            <person name="Karaoz U."/>
            <person name="Brodie E.L."/>
            <person name="Williams K.H."/>
            <person name="Hubbard S.S."/>
            <person name="Banfield J.F."/>
        </authorList>
    </citation>
    <scope>NUCLEOTIDE SEQUENCE [LARGE SCALE GENOMIC DNA]</scope>
</reference>
<protein>
    <submittedName>
        <fullName evidence="1">Uncharacterized protein</fullName>
    </submittedName>
</protein>